<evidence type="ECO:0000256" key="4">
    <source>
        <dbReference type="PROSITE-ProRule" id="PRU00169"/>
    </source>
</evidence>
<dbReference type="Pfam" id="PF00196">
    <property type="entry name" value="GerE"/>
    <property type="match status" value="1"/>
</dbReference>
<keyword evidence="8" id="KW-1185">Reference proteome</keyword>
<dbReference type="PROSITE" id="PS50110">
    <property type="entry name" value="RESPONSE_REGULATORY"/>
    <property type="match status" value="1"/>
</dbReference>
<evidence type="ECO:0000256" key="1">
    <source>
        <dbReference type="ARBA" id="ARBA00023015"/>
    </source>
</evidence>
<dbReference type="PANTHER" id="PTHR44688:SF16">
    <property type="entry name" value="DNA-BINDING TRANSCRIPTIONAL ACTIVATOR DEVR_DOSR"/>
    <property type="match status" value="1"/>
</dbReference>
<feature type="domain" description="HTH luxR-type" evidence="5">
    <location>
        <begin position="117"/>
        <end position="182"/>
    </location>
</feature>
<organism evidence="7 8">
    <name type="scientific">Paractinoplanes lichenicola</name>
    <dbReference type="NCBI Taxonomy" id="2802976"/>
    <lineage>
        <taxon>Bacteria</taxon>
        <taxon>Bacillati</taxon>
        <taxon>Actinomycetota</taxon>
        <taxon>Actinomycetes</taxon>
        <taxon>Micromonosporales</taxon>
        <taxon>Micromonosporaceae</taxon>
        <taxon>Paractinoplanes</taxon>
    </lineage>
</organism>
<dbReference type="InterPro" id="IPR001789">
    <property type="entry name" value="Sig_transdc_resp-reg_receiver"/>
</dbReference>
<gene>
    <name evidence="7" type="ORF">JKJ07_23270</name>
</gene>
<evidence type="ECO:0000313" key="7">
    <source>
        <dbReference type="EMBL" id="MBL7257223.1"/>
    </source>
</evidence>
<dbReference type="SUPFAM" id="SSF52172">
    <property type="entry name" value="CheY-like"/>
    <property type="match status" value="1"/>
</dbReference>
<sequence>MIRVGIVDDHPLALLGLRSALEVALDISVVVTASDVDGVKADELDVLLLDLHLADDVPCFPAVRKLAPQVPVLLISAVDDPRTVAAGLAAGASAFLHKREHPQSFIDAVRQVAKPAGPRAVPVLSPREQSIVELVAQGLTHEQIGRRLLISKHTVDTYVKRARSKLGAGNKADLTRAALTYARMAA</sequence>
<dbReference type="PRINTS" id="PR00038">
    <property type="entry name" value="HTHLUXR"/>
</dbReference>
<dbReference type="InterPro" id="IPR000792">
    <property type="entry name" value="Tscrpt_reg_LuxR_C"/>
</dbReference>
<keyword evidence="3" id="KW-0804">Transcription</keyword>
<evidence type="ECO:0000256" key="3">
    <source>
        <dbReference type="ARBA" id="ARBA00023163"/>
    </source>
</evidence>
<dbReference type="CDD" id="cd06170">
    <property type="entry name" value="LuxR_C_like"/>
    <property type="match status" value="1"/>
</dbReference>
<dbReference type="SMART" id="SM00448">
    <property type="entry name" value="REC"/>
    <property type="match status" value="1"/>
</dbReference>
<keyword evidence="2" id="KW-0238">DNA-binding</keyword>
<feature type="domain" description="Response regulatory" evidence="6">
    <location>
        <begin position="3"/>
        <end position="113"/>
    </location>
</feature>
<name>A0ABS1VRI0_9ACTN</name>
<dbReference type="RefSeq" id="WP_202993806.1">
    <property type="nucleotide sequence ID" value="NZ_JAENHO010000006.1"/>
</dbReference>
<dbReference type="EMBL" id="JAENHO010000006">
    <property type="protein sequence ID" value="MBL7257223.1"/>
    <property type="molecule type" value="Genomic_DNA"/>
</dbReference>
<dbReference type="InterPro" id="IPR016032">
    <property type="entry name" value="Sig_transdc_resp-reg_C-effctor"/>
</dbReference>
<feature type="modified residue" description="4-aspartylphosphate" evidence="4">
    <location>
        <position position="50"/>
    </location>
</feature>
<dbReference type="SUPFAM" id="SSF46894">
    <property type="entry name" value="C-terminal effector domain of the bipartite response regulators"/>
    <property type="match status" value="1"/>
</dbReference>
<dbReference type="InterPro" id="IPR036388">
    <property type="entry name" value="WH-like_DNA-bd_sf"/>
</dbReference>
<evidence type="ECO:0000259" key="6">
    <source>
        <dbReference type="PROSITE" id="PS50110"/>
    </source>
</evidence>
<dbReference type="Gene3D" id="1.10.10.10">
    <property type="entry name" value="Winged helix-like DNA-binding domain superfamily/Winged helix DNA-binding domain"/>
    <property type="match status" value="1"/>
</dbReference>
<evidence type="ECO:0000313" key="8">
    <source>
        <dbReference type="Proteomes" id="UP000598996"/>
    </source>
</evidence>
<dbReference type="Proteomes" id="UP000598996">
    <property type="component" value="Unassembled WGS sequence"/>
</dbReference>
<evidence type="ECO:0000259" key="5">
    <source>
        <dbReference type="PROSITE" id="PS50043"/>
    </source>
</evidence>
<proteinExistence type="predicted"/>
<dbReference type="PROSITE" id="PS50043">
    <property type="entry name" value="HTH_LUXR_2"/>
    <property type="match status" value="1"/>
</dbReference>
<accession>A0ABS1VRI0</accession>
<dbReference type="SMART" id="SM00421">
    <property type="entry name" value="HTH_LUXR"/>
    <property type="match status" value="1"/>
</dbReference>
<reference evidence="7 8" key="1">
    <citation type="submission" date="2021-01" db="EMBL/GenBank/DDBJ databases">
        <title>Actinoplanes sp. nov. LDG1-01 isolated from lichen.</title>
        <authorList>
            <person name="Saeng-In P."/>
            <person name="Phongsopitanun W."/>
            <person name="Kanchanasin P."/>
            <person name="Yuki M."/>
            <person name="Kudo T."/>
            <person name="Ohkuma M."/>
            <person name="Tanasupawat S."/>
        </authorList>
    </citation>
    <scope>NUCLEOTIDE SEQUENCE [LARGE SCALE GENOMIC DNA]</scope>
    <source>
        <strain evidence="7 8">LDG1-01</strain>
    </source>
</reference>
<evidence type="ECO:0000256" key="2">
    <source>
        <dbReference type="ARBA" id="ARBA00023125"/>
    </source>
</evidence>
<dbReference type="PANTHER" id="PTHR44688">
    <property type="entry name" value="DNA-BINDING TRANSCRIPTIONAL ACTIVATOR DEVR_DOSR"/>
    <property type="match status" value="1"/>
</dbReference>
<dbReference type="Gene3D" id="3.40.50.2300">
    <property type="match status" value="1"/>
</dbReference>
<comment type="caution">
    <text evidence="7">The sequence shown here is derived from an EMBL/GenBank/DDBJ whole genome shotgun (WGS) entry which is preliminary data.</text>
</comment>
<keyword evidence="4" id="KW-0597">Phosphoprotein</keyword>
<keyword evidence="1" id="KW-0805">Transcription regulation</keyword>
<protein>
    <submittedName>
        <fullName evidence="7">Response regulator transcription factor</fullName>
    </submittedName>
</protein>
<dbReference type="Pfam" id="PF00072">
    <property type="entry name" value="Response_reg"/>
    <property type="match status" value="1"/>
</dbReference>
<dbReference type="InterPro" id="IPR011006">
    <property type="entry name" value="CheY-like_superfamily"/>
</dbReference>